<keyword evidence="4" id="KW-1185">Reference proteome</keyword>
<protein>
    <submittedName>
        <fullName evidence="3">Cyclase/dehydrase</fullName>
    </submittedName>
</protein>
<dbReference type="CDD" id="cd07817">
    <property type="entry name" value="SRPBCC_8"/>
    <property type="match status" value="1"/>
</dbReference>
<dbReference type="AlphaFoldDB" id="A0A225E1I1"/>
<reference evidence="4" key="1">
    <citation type="submission" date="2017-06" db="EMBL/GenBank/DDBJ databases">
        <title>Genome analysis of Fimbriiglobus ruber SP5, the first member of the order Planctomycetales with confirmed chitinolytic capability.</title>
        <authorList>
            <person name="Ravin N.V."/>
            <person name="Rakitin A.L."/>
            <person name="Ivanova A.A."/>
            <person name="Beletsky A.V."/>
            <person name="Kulichevskaya I.S."/>
            <person name="Mardanov A.V."/>
            <person name="Dedysh S.N."/>
        </authorList>
    </citation>
    <scope>NUCLEOTIDE SEQUENCE [LARGE SCALE GENOMIC DNA]</scope>
    <source>
        <strain evidence="4">SP5</strain>
    </source>
</reference>
<dbReference type="InterPro" id="IPR023393">
    <property type="entry name" value="START-like_dom_sf"/>
</dbReference>
<proteinExistence type="inferred from homology"/>
<dbReference type="PANTHER" id="PTHR33824">
    <property type="entry name" value="POLYKETIDE CYCLASE/DEHYDRASE AND LIPID TRANSPORT SUPERFAMILY PROTEIN"/>
    <property type="match status" value="1"/>
</dbReference>
<dbReference type="Proteomes" id="UP000214646">
    <property type="component" value="Unassembled WGS sequence"/>
</dbReference>
<dbReference type="EMBL" id="NIDE01000005">
    <property type="protein sequence ID" value="OWK42227.1"/>
    <property type="molecule type" value="Genomic_DNA"/>
</dbReference>
<evidence type="ECO:0000313" key="3">
    <source>
        <dbReference type="EMBL" id="OWK42227.1"/>
    </source>
</evidence>
<dbReference type="SUPFAM" id="SSF55961">
    <property type="entry name" value="Bet v1-like"/>
    <property type="match status" value="1"/>
</dbReference>
<comment type="caution">
    <text evidence="3">The sequence shown here is derived from an EMBL/GenBank/DDBJ whole genome shotgun (WGS) entry which is preliminary data.</text>
</comment>
<dbReference type="InterPro" id="IPR047137">
    <property type="entry name" value="ORF3"/>
</dbReference>
<accession>A0A225E1I1</accession>
<dbReference type="Pfam" id="PF03364">
    <property type="entry name" value="Polyketide_cyc"/>
    <property type="match status" value="1"/>
</dbReference>
<evidence type="ECO:0000259" key="2">
    <source>
        <dbReference type="Pfam" id="PF03364"/>
    </source>
</evidence>
<name>A0A225E1I1_9BACT</name>
<dbReference type="InterPro" id="IPR005031">
    <property type="entry name" value="COQ10_START"/>
</dbReference>
<dbReference type="Gene3D" id="3.30.530.20">
    <property type="match status" value="1"/>
</dbReference>
<comment type="similarity">
    <text evidence="1">Belongs to the ribosome association toxin RatA family.</text>
</comment>
<evidence type="ECO:0000313" key="4">
    <source>
        <dbReference type="Proteomes" id="UP000214646"/>
    </source>
</evidence>
<organism evidence="3 4">
    <name type="scientific">Fimbriiglobus ruber</name>
    <dbReference type="NCBI Taxonomy" id="1908690"/>
    <lineage>
        <taxon>Bacteria</taxon>
        <taxon>Pseudomonadati</taxon>
        <taxon>Planctomycetota</taxon>
        <taxon>Planctomycetia</taxon>
        <taxon>Gemmatales</taxon>
        <taxon>Gemmataceae</taxon>
        <taxon>Fimbriiglobus</taxon>
    </lineage>
</organism>
<dbReference type="PANTHER" id="PTHR33824:SF7">
    <property type="entry name" value="POLYKETIDE CYCLASE_DEHYDRASE AND LIPID TRANSPORT SUPERFAMILY PROTEIN"/>
    <property type="match status" value="1"/>
</dbReference>
<feature type="domain" description="Coenzyme Q-binding protein COQ10 START" evidence="2">
    <location>
        <begin position="30"/>
        <end position="153"/>
    </location>
</feature>
<evidence type="ECO:0000256" key="1">
    <source>
        <dbReference type="ARBA" id="ARBA00008918"/>
    </source>
</evidence>
<gene>
    <name evidence="3" type="ORF">FRUB_04305</name>
</gene>
<sequence>MGISTADAAAENSVIAAEHGTRVEATVTVKRTAAEAFRFWRDFENLPKFMNHLVDVDTTTDGKSRWTAKGPLGLQVQWNAKLTSDEPDRLIAWKSLEGSDVDTAGSVHFTSLPGDAGTSVRVVLKYDPPAGKLGTAVAKLFGENPQRQIEEDLERFREAIEAIPQTKS</sequence>